<evidence type="ECO:0000313" key="13">
    <source>
        <dbReference type="EMBL" id="RED58725.1"/>
    </source>
</evidence>
<dbReference type="EMBL" id="QRDZ01000033">
    <property type="protein sequence ID" value="RED58725.1"/>
    <property type="molecule type" value="Genomic_DNA"/>
</dbReference>
<dbReference type="InterPro" id="IPR043519">
    <property type="entry name" value="NT_sf"/>
</dbReference>
<dbReference type="GO" id="GO:0000166">
    <property type="term" value="F:nucleotide binding"/>
    <property type="evidence" value="ECO:0007669"/>
    <property type="project" value="UniProtKB-KW"/>
</dbReference>
<evidence type="ECO:0000256" key="6">
    <source>
        <dbReference type="ARBA" id="ARBA00022741"/>
    </source>
</evidence>
<organism evidence="13 14">
    <name type="scientific">Cohnella phaseoli</name>
    <dbReference type="NCBI Taxonomy" id="456490"/>
    <lineage>
        <taxon>Bacteria</taxon>
        <taxon>Bacillati</taxon>
        <taxon>Bacillota</taxon>
        <taxon>Bacilli</taxon>
        <taxon>Bacillales</taxon>
        <taxon>Paenibacillaceae</taxon>
        <taxon>Cohnella</taxon>
    </lineage>
</organism>
<dbReference type="PROSITE" id="PS51257">
    <property type="entry name" value="PROKAR_LIPOPROTEIN"/>
    <property type="match status" value="1"/>
</dbReference>
<dbReference type="CDD" id="cd05398">
    <property type="entry name" value="NT_ClassII-CCAase"/>
    <property type="match status" value="1"/>
</dbReference>
<evidence type="ECO:0000313" key="14">
    <source>
        <dbReference type="Proteomes" id="UP000256977"/>
    </source>
</evidence>
<dbReference type="SUPFAM" id="SSF81301">
    <property type="entry name" value="Nucleotidyltransferase"/>
    <property type="match status" value="1"/>
</dbReference>
<dbReference type="PANTHER" id="PTHR46173">
    <property type="entry name" value="CCA TRNA NUCLEOTIDYLTRANSFERASE 1, MITOCHONDRIAL"/>
    <property type="match status" value="1"/>
</dbReference>
<protein>
    <submittedName>
        <fullName evidence="13">tRNA nucleotidyltransferase (CCA-adding enzyme)</fullName>
    </submittedName>
</protein>
<dbReference type="Proteomes" id="UP000256977">
    <property type="component" value="Unassembled WGS sequence"/>
</dbReference>
<keyword evidence="7" id="KW-0460">Magnesium</keyword>
<dbReference type="Gene3D" id="1.10.3090.10">
    <property type="entry name" value="cca-adding enzyme, domain 2"/>
    <property type="match status" value="1"/>
</dbReference>
<dbReference type="Pfam" id="PF12627">
    <property type="entry name" value="PolyA_pol_RNAbd"/>
    <property type="match status" value="1"/>
</dbReference>
<gene>
    <name evidence="13" type="ORF">DFP98_13373</name>
</gene>
<evidence type="ECO:0000256" key="4">
    <source>
        <dbReference type="ARBA" id="ARBA00022695"/>
    </source>
</evidence>
<comment type="cofactor">
    <cofactor evidence="1">
        <name>Mg(2+)</name>
        <dbReference type="ChEBI" id="CHEBI:18420"/>
    </cofactor>
</comment>
<keyword evidence="6" id="KW-0547">Nucleotide-binding</keyword>
<evidence type="ECO:0000256" key="9">
    <source>
        <dbReference type="RuleBase" id="RU003953"/>
    </source>
</evidence>
<dbReference type="NCBIfam" id="NF009814">
    <property type="entry name" value="PRK13299.1"/>
    <property type="match status" value="1"/>
</dbReference>
<evidence type="ECO:0000256" key="3">
    <source>
        <dbReference type="ARBA" id="ARBA00022694"/>
    </source>
</evidence>
<dbReference type="GO" id="GO:0008033">
    <property type="term" value="P:tRNA processing"/>
    <property type="evidence" value="ECO:0007669"/>
    <property type="project" value="UniProtKB-KW"/>
</dbReference>
<dbReference type="Gene3D" id="3.30.460.10">
    <property type="entry name" value="Beta Polymerase, domain 2"/>
    <property type="match status" value="1"/>
</dbReference>
<dbReference type="GO" id="GO:0046872">
    <property type="term" value="F:metal ion binding"/>
    <property type="evidence" value="ECO:0007669"/>
    <property type="project" value="UniProtKB-KW"/>
</dbReference>
<feature type="domain" description="tRNA nucleotidyltransferase/poly(A) polymerase RNA and SrmB- binding" evidence="11">
    <location>
        <begin position="175"/>
        <end position="231"/>
    </location>
</feature>
<feature type="domain" description="CCA-adding enzyme C-terminal" evidence="12">
    <location>
        <begin position="281"/>
        <end position="425"/>
    </location>
</feature>
<evidence type="ECO:0000256" key="1">
    <source>
        <dbReference type="ARBA" id="ARBA00001946"/>
    </source>
</evidence>
<keyword evidence="3" id="KW-0819">tRNA processing</keyword>
<dbReference type="PANTHER" id="PTHR46173:SF1">
    <property type="entry name" value="CCA TRNA NUCLEOTIDYLTRANSFERASE 1, MITOCHONDRIAL"/>
    <property type="match status" value="1"/>
</dbReference>
<reference evidence="13 14" key="1">
    <citation type="submission" date="2018-07" db="EMBL/GenBank/DDBJ databases">
        <title>Genomic Encyclopedia of Type Strains, Phase III (KMG-III): the genomes of soil and plant-associated and newly described type strains.</title>
        <authorList>
            <person name="Whitman W."/>
        </authorList>
    </citation>
    <scope>NUCLEOTIDE SEQUENCE [LARGE SCALE GENOMIC DNA]</scope>
    <source>
        <strain evidence="13 14">CECT 7287</strain>
    </source>
</reference>
<accession>A0A3D9IAS1</accession>
<dbReference type="Gene3D" id="1.10.246.80">
    <property type="match status" value="1"/>
</dbReference>
<proteinExistence type="inferred from homology"/>
<keyword evidence="5" id="KW-0479">Metal-binding</keyword>
<name>A0A3D9IAS1_9BACL</name>
<evidence type="ECO:0000256" key="2">
    <source>
        <dbReference type="ARBA" id="ARBA00022679"/>
    </source>
</evidence>
<dbReference type="Pfam" id="PF13735">
    <property type="entry name" value="tRNA_NucTran2_2"/>
    <property type="match status" value="1"/>
</dbReference>
<evidence type="ECO:0000259" key="12">
    <source>
        <dbReference type="Pfam" id="PF13735"/>
    </source>
</evidence>
<evidence type="ECO:0000259" key="10">
    <source>
        <dbReference type="Pfam" id="PF01743"/>
    </source>
</evidence>
<feature type="domain" description="Poly A polymerase head" evidence="10">
    <location>
        <begin position="28"/>
        <end position="147"/>
    </location>
</feature>
<dbReference type="InterPro" id="IPR032828">
    <property type="entry name" value="PolyA_RNA-bd"/>
</dbReference>
<evidence type="ECO:0000256" key="7">
    <source>
        <dbReference type="ARBA" id="ARBA00022842"/>
    </source>
</evidence>
<keyword evidence="4" id="KW-0548">Nucleotidyltransferase</keyword>
<dbReference type="SUPFAM" id="SSF81891">
    <property type="entry name" value="Poly A polymerase C-terminal region-like"/>
    <property type="match status" value="1"/>
</dbReference>
<keyword evidence="8 9" id="KW-0694">RNA-binding</keyword>
<evidence type="ECO:0000256" key="8">
    <source>
        <dbReference type="ARBA" id="ARBA00022884"/>
    </source>
</evidence>
<dbReference type="Pfam" id="PF01743">
    <property type="entry name" value="PolyA_pol"/>
    <property type="match status" value="1"/>
</dbReference>
<comment type="similarity">
    <text evidence="9">Belongs to the tRNA nucleotidyltransferase/poly(A) polymerase family.</text>
</comment>
<dbReference type="InterPro" id="IPR050264">
    <property type="entry name" value="Bact_CCA-adding_enz_type3_sf"/>
</dbReference>
<dbReference type="InterPro" id="IPR032810">
    <property type="entry name" value="CCA-adding_enz_C"/>
</dbReference>
<comment type="caution">
    <text evidence="13">The sequence shown here is derived from an EMBL/GenBank/DDBJ whole genome shotgun (WGS) entry which is preliminary data.</text>
</comment>
<keyword evidence="2 9" id="KW-0808">Transferase</keyword>
<dbReference type="OrthoDB" id="9805698at2"/>
<keyword evidence="14" id="KW-1185">Reference proteome</keyword>
<dbReference type="GO" id="GO:0000049">
    <property type="term" value="F:tRNA binding"/>
    <property type="evidence" value="ECO:0007669"/>
    <property type="project" value="TreeGrafter"/>
</dbReference>
<dbReference type="GO" id="GO:0016779">
    <property type="term" value="F:nucleotidyltransferase activity"/>
    <property type="evidence" value="ECO:0007669"/>
    <property type="project" value="UniProtKB-KW"/>
</dbReference>
<evidence type="ECO:0000259" key="11">
    <source>
        <dbReference type="Pfam" id="PF12627"/>
    </source>
</evidence>
<sequence>MRMEDQDSQLWEAGLAVVRALESAGHQAYLVGGCVRDRWLERPLNDIDIATSAKPEAVTELFERTLPTGLKHGTVTVMEGGYSFEVTTFRRESGYSDGRRPDEVAFVSELNEDLARRDFTFNAMAFSSAGELIDPYGGQDALRAGVVDCVGAAEERFGEDALRMVRAIRFAAEFGFELLPDVWEGIVKQRDRLKQVAVERIGTEWDKMMAGAGPEQAMHYLFKSGLLAYVKEPLPEAFAQAAERYRLNGAPPQWEPWGALATDEATLGNLLCLPALPDPDLRWAALLSGMYIGAEDASALLRALRLGGQRAARVAAVAGIFERLGGCEEGERRAAWIGAVLDFGRSAAEDALDIRAACEAPWDEERSWLDQMTISSVAELDVKGDELSGYLGQSPGPWIAETLCHLLAETASGRLPNEKFVLLSAAKEMRALQREGRK</sequence>
<dbReference type="AlphaFoldDB" id="A0A3D9IAS1"/>
<evidence type="ECO:0000256" key="5">
    <source>
        <dbReference type="ARBA" id="ARBA00022723"/>
    </source>
</evidence>
<dbReference type="InterPro" id="IPR002646">
    <property type="entry name" value="PolA_pol_head_dom"/>
</dbReference>